<name>A0ABT1PK29_9ACTN</name>
<dbReference type="Pfam" id="PF11209">
    <property type="entry name" value="LmeA"/>
    <property type="match status" value="1"/>
</dbReference>
<evidence type="ECO:0000313" key="2">
    <source>
        <dbReference type="Proteomes" id="UP001206206"/>
    </source>
</evidence>
<dbReference type="InterPro" id="IPR021373">
    <property type="entry name" value="DUF2993"/>
</dbReference>
<dbReference type="Proteomes" id="UP001206206">
    <property type="component" value="Unassembled WGS sequence"/>
</dbReference>
<keyword evidence="2" id="KW-1185">Reference proteome</keyword>
<reference evidence="1 2" key="1">
    <citation type="submission" date="2022-06" db="EMBL/GenBank/DDBJ databases">
        <title>Draft genome sequence of type strain Streptomyces rubrisoli DSM 42083.</title>
        <authorList>
            <person name="Duangmal K."/>
            <person name="Klaysubun C."/>
        </authorList>
    </citation>
    <scope>NUCLEOTIDE SEQUENCE [LARGE SCALE GENOMIC DNA]</scope>
    <source>
        <strain evidence="1 2">DSM 42083</strain>
    </source>
</reference>
<accession>A0ABT1PK29</accession>
<protein>
    <submittedName>
        <fullName evidence="1">DUF2993 domain-containing protein</fullName>
    </submittedName>
</protein>
<proteinExistence type="predicted"/>
<sequence length="245" mass="25301">MRGRGIRILLILVVVLGGLFVAADRVALSYAQSKAAEKIQRSQGLADKPDVSIKGFPFLTQVMDKKLDEVTVTFTGLQTTSDSGSLRVAELTADGHGVHLGGDLMSGQVNSAVADTATGTALISYADLSKTASNGITVSYGGQDSNGKGRLKVTGSVELPLVGTQQVSVMSHVVIKNGDAVQLHADGMPSIMGISLPVSAEQLVRQQTDFGGQLSGLPKGIKLDSAEATPDGLRVSLSGTNVKLG</sequence>
<comment type="caution">
    <text evidence="1">The sequence shown here is derived from an EMBL/GenBank/DDBJ whole genome shotgun (WGS) entry which is preliminary data.</text>
</comment>
<evidence type="ECO:0000313" key="1">
    <source>
        <dbReference type="EMBL" id="MCQ4045722.1"/>
    </source>
</evidence>
<gene>
    <name evidence="1" type="ORF">NON19_27740</name>
</gene>
<dbReference type="EMBL" id="JANFNH010000048">
    <property type="protein sequence ID" value="MCQ4045722.1"/>
    <property type="molecule type" value="Genomic_DNA"/>
</dbReference>
<organism evidence="1 2">
    <name type="scientific">Streptantibioticus rubrisoli</name>
    <dbReference type="NCBI Taxonomy" id="1387313"/>
    <lineage>
        <taxon>Bacteria</taxon>
        <taxon>Bacillati</taxon>
        <taxon>Actinomycetota</taxon>
        <taxon>Actinomycetes</taxon>
        <taxon>Kitasatosporales</taxon>
        <taxon>Streptomycetaceae</taxon>
        <taxon>Streptantibioticus</taxon>
    </lineage>
</organism>